<reference evidence="2 3" key="1">
    <citation type="journal article" date="2015" name="Microbiome">
        <title>Genomic resolution of linkages in carbon, nitrogen, and sulfur cycling among widespread estuary sediment bacteria.</title>
        <authorList>
            <person name="Baker B.J."/>
            <person name="Lazar C.S."/>
            <person name="Teske A.P."/>
            <person name="Dick G.J."/>
        </authorList>
    </citation>
    <scope>NUCLEOTIDE SEQUENCE [LARGE SCALE GENOMIC DNA]</scope>
    <source>
        <strain evidence="2">DG_24</strain>
    </source>
</reference>
<dbReference type="EMBL" id="LIZS01000073">
    <property type="protein sequence ID" value="KPJ52181.1"/>
    <property type="molecule type" value="Genomic_DNA"/>
</dbReference>
<evidence type="ECO:0000259" key="1">
    <source>
        <dbReference type="PROSITE" id="PS51880"/>
    </source>
</evidence>
<dbReference type="GO" id="GO:0005525">
    <property type="term" value="F:GTP binding"/>
    <property type="evidence" value="ECO:0007669"/>
    <property type="project" value="InterPro"/>
</dbReference>
<dbReference type="InterPro" id="IPR012676">
    <property type="entry name" value="TGS-like"/>
</dbReference>
<comment type="caution">
    <text evidence="2">The sequence shown here is derived from an EMBL/GenBank/DDBJ whole genome shotgun (WGS) entry which is preliminary data.</text>
</comment>
<dbReference type="SUPFAM" id="SSF52540">
    <property type="entry name" value="P-loop containing nucleoside triphosphate hydrolases"/>
    <property type="match status" value="1"/>
</dbReference>
<dbReference type="AlphaFoldDB" id="A0A0S7WPS4"/>
<evidence type="ECO:0000313" key="3">
    <source>
        <dbReference type="Proteomes" id="UP000052008"/>
    </source>
</evidence>
<dbReference type="InterPro" id="IPR027417">
    <property type="entry name" value="P-loop_NTPase"/>
</dbReference>
<dbReference type="CDD" id="cd01666">
    <property type="entry name" value="TGS_DRG"/>
    <property type="match status" value="1"/>
</dbReference>
<dbReference type="InterPro" id="IPR004095">
    <property type="entry name" value="TGS"/>
</dbReference>
<dbReference type="PROSITE" id="PS51880">
    <property type="entry name" value="TGS"/>
    <property type="match status" value="1"/>
</dbReference>
<evidence type="ECO:0000313" key="2">
    <source>
        <dbReference type="EMBL" id="KPJ52181.1"/>
    </source>
</evidence>
<protein>
    <recommendedName>
        <fullName evidence="1">TGS domain-containing protein</fullName>
    </recommendedName>
</protein>
<feature type="domain" description="TGS" evidence="1">
    <location>
        <begin position="256"/>
        <end position="330"/>
    </location>
</feature>
<dbReference type="Pfam" id="PF01926">
    <property type="entry name" value="MMR_HSR1"/>
    <property type="match status" value="1"/>
</dbReference>
<proteinExistence type="predicted"/>
<accession>A0A0S7WPS4</accession>
<dbReference type="GO" id="GO:0003924">
    <property type="term" value="F:GTPase activity"/>
    <property type="evidence" value="ECO:0007669"/>
    <property type="project" value="InterPro"/>
</dbReference>
<name>A0A0S7WPS4_UNCT6</name>
<dbReference type="InterPro" id="IPR012675">
    <property type="entry name" value="Beta-grasp_dom_sf"/>
</dbReference>
<dbReference type="Proteomes" id="UP000052008">
    <property type="component" value="Unassembled WGS sequence"/>
</dbReference>
<organism evidence="2 3">
    <name type="scientific">candidate division TA06 bacterium DG_24</name>
    <dbReference type="NCBI Taxonomy" id="1703770"/>
    <lineage>
        <taxon>Bacteria</taxon>
        <taxon>Bacteria division TA06</taxon>
    </lineage>
</organism>
<dbReference type="STRING" id="1703770.AMJ39_08460"/>
<dbReference type="PATRIC" id="fig|1703770.3.peg.627"/>
<dbReference type="Gene3D" id="3.10.20.30">
    <property type="match status" value="1"/>
</dbReference>
<gene>
    <name evidence="2" type="ORF">AMJ39_08460</name>
</gene>
<dbReference type="PANTHER" id="PTHR43127">
    <property type="entry name" value="DEVELOPMENTALLY-REGULATED GTP-BINDING PROTEIN 2"/>
    <property type="match status" value="1"/>
</dbReference>
<dbReference type="InterPro" id="IPR045001">
    <property type="entry name" value="DRG"/>
</dbReference>
<dbReference type="InterPro" id="IPR006073">
    <property type="entry name" value="GTP-bd"/>
</dbReference>
<sequence>MPANLPPQYIQAEQRFREAKTDEEKIARLQEMLAIIPKHKGTEKIRADLKTRLSRLRKGSAKKQRAASRRPQFDHVEREGAAQVALIGPPNAGKSALLAALTGASPEVAPYPFTTHRPAPGMMPFQNIQIQLIDTPPIASDVMETWLPSLVRKVDFVLFVVDLSSDDILEQTDTVVERLREGRVELVQTAPDDQPASGVAAKKTVIVANKCDVPGSPERLKILREFFGDRLPLVQVSASTGEGLEDLRTYVYRALEIIRVYTKEPNRPPDREDPVILKRGSTVLDAARSIHKDFARNLKYARIWGSNTYDGQRVERAHVLADEDIIEFHIR</sequence>
<dbReference type="Pfam" id="PF02824">
    <property type="entry name" value="TGS"/>
    <property type="match status" value="1"/>
</dbReference>
<dbReference type="PRINTS" id="PR00326">
    <property type="entry name" value="GTP1OBG"/>
</dbReference>
<dbReference type="Gene3D" id="3.40.50.300">
    <property type="entry name" value="P-loop containing nucleotide triphosphate hydrolases"/>
    <property type="match status" value="1"/>
</dbReference>
<dbReference type="SUPFAM" id="SSF81271">
    <property type="entry name" value="TGS-like"/>
    <property type="match status" value="1"/>
</dbReference>
<dbReference type="Gene3D" id="6.10.140.1070">
    <property type="match status" value="1"/>
</dbReference>